<accession>G6EFC4</accession>
<proteinExistence type="predicted"/>
<sequence>MRINKTRIGIVSSRPGNLFAGTTGDENGLPSPIDGNALSSFN</sequence>
<dbReference type="EMBL" id="AGFM01000048">
    <property type="protein sequence ID" value="EHJ59969.1"/>
    <property type="molecule type" value="Genomic_DNA"/>
</dbReference>
<evidence type="ECO:0000256" key="1">
    <source>
        <dbReference type="SAM" id="MobiDB-lite"/>
    </source>
</evidence>
<keyword evidence="3" id="KW-1185">Reference proteome</keyword>
<reference evidence="2 3" key="1">
    <citation type="journal article" date="2012" name="J. Bacteriol.">
        <title>Genome sequence of benzo(a)pyrene-degrading bacterium Novosphingobium pentaromativorans US6-1.</title>
        <authorList>
            <person name="Luo Y.R."/>
            <person name="Kang S.G."/>
            <person name="Kim S.J."/>
            <person name="Kim M.R."/>
            <person name="Li N."/>
            <person name="Lee J.H."/>
            <person name="Kwon K.K."/>
        </authorList>
    </citation>
    <scope>NUCLEOTIDE SEQUENCE [LARGE SCALE GENOMIC DNA]</scope>
    <source>
        <strain evidence="2 3">US6-1</strain>
    </source>
</reference>
<dbReference type="PATRIC" id="fig|1088721.3.peg.3005"/>
<organism evidence="2 3">
    <name type="scientific">Novosphingobium pentaromativorans US6-1</name>
    <dbReference type="NCBI Taxonomy" id="1088721"/>
    <lineage>
        <taxon>Bacteria</taxon>
        <taxon>Pseudomonadati</taxon>
        <taxon>Pseudomonadota</taxon>
        <taxon>Alphaproteobacteria</taxon>
        <taxon>Sphingomonadales</taxon>
        <taxon>Sphingomonadaceae</taxon>
        <taxon>Novosphingobium</taxon>
    </lineage>
</organism>
<gene>
    <name evidence="2" type="ORF">NSU_3045</name>
</gene>
<protein>
    <submittedName>
        <fullName evidence="2">Uncharacterized protein</fullName>
    </submittedName>
</protein>
<evidence type="ECO:0000313" key="2">
    <source>
        <dbReference type="EMBL" id="EHJ59969.1"/>
    </source>
</evidence>
<dbReference type="Proteomes" id="UP000004030">
    <property type="component" value="Unassembled WGS sequence"/>
</dbReference>
<name>G6EFC4_9SPHN</name>
<dbReference type="AlphaFoldDB" id="G6EFC4"/>
<comment type="caution">
    <text evidence="2">The sequence shown here is derived from an EMBL/GenBank/DDBJ whole genome shotgun (WGS) entry which is preliminary data.</text>
</comment>
<evidence type="ECO:0000313" key="3">
    <source>
        <dbReference type="Proteomes" id="UP000004030"/>
    </source>
</evidence>
<feature type="region of interest" description="Disordered" evidence="1">
    <location>
        <begin position="14"/>
        <end position="42"/>
    </location>
</feature>